<dbReference type="AlphaFoldDB" id="A0A1X2I7T6"/>
<protein>
    <submittedName>
        <fullName evidence="3">Uncharacterized protein</fullName>
    </submittedName>
</protein>
<feature type="compositionally biased region" description="Polar residues" evidence="1">
    <location>
        <begin position="642"/>
        <end position="653"/>
    </location>
</feature>
<organism evidence="3 4">
    <name type="scientific">Absidia repens</name>
    <dbReference type="NCBI Taxonomy" id="90262"/>
    <lineage>
        <taxon>Eukaryota</taxon>
        <taxon>Fungi</taxon>
        <taxon>Fungi incertae sedis</taxon>
        <taxon>Mucoromycota</taxon>
        <taxon>Mucoromycotina</taxon>
        <taxon>Mucoromycetes</taxon>
        <taxon>Mucorales</taxon>
        <taxon>Cunninghamellaceae</taxon>
        <taxon>Absidia</taxon>
    </lineage>
</organism>
<feature type="transmembrane region" description="Helical" evidence="2">
    <location>
        <begin position="81"/>
        <end position="100"/>
    </location>
</feature>
<sequence>MDISVIGNSFPQSAPFRHTVIVIHFLTMSFAFLICYPYAATQQSFPSSHKRYLLALTLTVLLTFIGFVIQYSPTTTSSDTILHFALKLSLLLLTSLDLTLEYISSRFPRLHQPKNIFHSLHRPQQLPKEQRSPTISLLFSRIYVPEVVKVYVKCVTLYLGYFYLVFSVFVFTSTSGSINQYWLPLAMGTGFVLYGSLAFMHLVNIISLQGNSNVEYYEAMVLTSWGFLSFMWWDTPVLGSSWKAINLGLLWTTGGILSLAVTSQSWVPILQKRNIINSIIICLTGKVGILSSYSNDDDYAYELHTTLGYILIIGSVARFIQIMFRKSVADNLPRLYSRASGGSDGSCDDIDGDEETCVDDLDIGKRRENDYELTYRQLTGMNVAPTPTISCKHQSIYASITMVCSILSCFMAISGGFLCIGTIADWVETMRYYISDPSTYVNVLLATSFLWTAYLLALCSLYKSSTTPTDLDYLDATTAGYSELPISSTKPPSPPCNYYDTYHMASTMTPSPSSTSSTSQTTQQQQTMLNSTPSASCTKPAPPLSNSCGTGSTTVSSPPMRPSQYRAKRRSLLISTSMQNNNQDNIRAIRTSSTSSSIGVGGILPDEVSICGDFYASSPINGISLEQHCPTMKDSINDHQKLQQQALSSPTLQRRSWRSSSSSLLASSPPRMPASTSISLASTSGPSRQQQSLDGDGDDGSHSNQSWTVYRTESGKRKERQWKKSKRPQAAPATTTKNGYTLQADEHQLEEDALSISSGSDGRGRPQCDSSEFGISDSRVF</sequence>
<feature type="compositionally biased region" description="Low complexity" evidence="1">
    <location>
        <begin position="507"/>
        <end position="528"/>
    </location>
</feature>
<feature type="region of interest" description="Disordered" evidence="1">
    <location>
        <begin position="640"/>
        <end position="781"/>
    </location>
</feature>
<feature type="transmembrane region" description="Helical" evidence="2">
    <location>
        <begin position="215"/>
        <end position="233"/>
    </location>
</feature>
<feature type="compositionally biased region" description="Basic residues" evidence="1">
    <location>
        <begin position="717"/>
        <end position="727"/>
    </location>
</feature>
<keyword evidence="2" id="KW-0472">Membrane</keyword>
<evidence type="ECO:0000313" key="4">
    <source>
        <dbReference type="Proteomes" id="UP000193560"/>
    </source>
</evidence>
<accession>A0A1X2I7T6</accession>
<reference evidence="3 4" key="1">
    <citation type="submission" date="2016-07" db="EMBL/GenBank/DDBJ databases">
        <title>Pervasive Adenine N6-methylation of Active Genes in Fungi.</title>
        <authorList>
            <consortium name="DOE Joint Genome Institute"/>
            <person name="Mondo S.J."/>
            <person name="Dannebaum R.O."/>
            <person name="Kuo R.C."/>
            <person name="Labutti K."/>
            <person name="Haridas S."/>
            <person name="Kuo A."/>
            <person name="Salamov A."/>
            <person name="Ahrendt S.R."/>
            <person name="Lipzen A."/>
            <person name="Sullivan W."/>
            <person name="Andreopoulos W.B."/>
            <person name="Clum A."/>
            <person name="Lindquist E."/>
            <person name="Daum C."/>
            <person name="Ramamoorthy G.K."/>
            <person name="Gryganskyi A."/>
            <person name="Culley D."/>
            <person name="Magnuson J.K."/>
            <person name="James T.Y."/>
            <person name="O'Malley M.A."/>
            <person name="Stajich J.E."/>
            <person name="Spatafora J.W."/>
            <person name="Visel A."/>
            <person name="Grigoriev I.V."/>
        </authorList>
    </citation>
    <scope>NUCLEOTIDE SEQUENCE [LARGE SCALE GENOMIC DNA]</scope>
    <source>
        <strain evidence="3 4">NRRL 1336</strain>
    </source>
</reference>
<feature type="transmembrane region" description="Helical" evidence="2">
    <location>
        <begin position="306"/>
        <end position="324"/>
    </location>
</feature>
<dbReference type="STRING" id="90262.A0A1X2I7T6"/>
<dbReference type="EMBL" id="MCGE01000022">
    <property type="protein sequence ID" value="ORZ11114.1"/>
    <property type="molecule type" value="Genomic_DNA"/>
</dbReference>
<feature type="transmembrane region" description="Helical" evidence="2">
    <location>
        <begin position="20"/>
        <end position="40"/>
    </location>
</feature>
<feature type="region of interest" description="Disordered" evidence="1">
    <location>
        <begin position="507"/>
        <end position="565"/>
    </location>
</feature>
<evidence type="ECO:0000313" key="3">
    <source>
        <dbReference type="EMBL" id="ORZ11114.1"/>
    </source>
</evidence>
<dbReference type="OrthoDB" id="4469696at2759"/>
<proteinExistence type="predicted"/>
<gene>
    <name evidence="3" type="ORF">BCR42DRAFT_102916</name>
</gene>
<feature type="transmembrane region" description="Helical" evidence="2">
    <location>
        <begin position="275"/>
        <end position="294"/>
    </location>
</feature>
<evidence type="ECO:0000256" key="2">
    <source>
        <dbReference type="SAM" id="Phobius"/>
    </source>
</evidence>
<name>A0A1X2I7T6_9FUNG</name>
<feature type="transmembrane region" description="Helical" evidence="2">
    <location>
        <begin position="150"/>
        <end position="169"/>
    </location>
</feature>
<evidence type="ECO:0000256" key="1">
    <source>
        <dbReference type="SAM" id="MobiDB-lite"/>
    </source>
</evidence>
<comment type="caution">
    <text evidence="3">The sequence shown here is derived from an EMBL/GenBank/DDBJ whole genome shotgun (WGS) entry which is preliminary data.</text>
</comment>
<keyword evidence="2" id="KW-1133">Transmembrane helix</keyword>
<feature type="compositionally biased region" description="Polar residues" evidence="1">
    <location>
        <begin position="676"/>
        <end position="688"/>
    </location>
</feature>
<feature type="transmembrane region" description="Helical" evidence="2">
    <location>
        <begin position="443"/>
        <end position="462"/>
    </location>
</feature>
<dbReference type="Proteomes" id="UP000193560">
    <property type="component" value="Unassembled WGS sequence"/>
</dbReference>
<feature type="compositionally biased region" description="Polar residues" evidence="1">
    <location>
        <begin position="732"/>
        <end position="741"/>
    </location>
</feature>
<feature type="transmembrane region" description="Helical" evidence="2">
    <location>
        <begin position="245"/>
        <end position="263"/>
    </location>
</feature>
<feature type="compositionally biased region" description="Polar residues" evidence="1">
    <location>
        <begin position="544"/>
        <end position="557"/>
    </location>
</feature>
<feature type="transmembrane region" description="Helical" evidence="2">
    <location>
        <begin position="52"/>
        <end position="69"/>
    </location>
</feature>
<keyword evidence="4" id="KW-1185">Reference proteome</keyword>
<feature type="transmembrane region" description="Helical" evidence="2">
    <location>
        <begin position="396"/>
        <end position="423"/>
    </location>
</feature>
<feature type="compositionally biased region" description="Low complexity" evidence="1">
    <location>
        <begin position="658"/>
        <end position="675"/>
    </location>
</feature>
<keyword evidence="2" id="KW-0812">Transmembrane</keyword>
<feature type="transmembrane region" description="Helical" evidence="2">
    <location>
        <begin position="181"/>
        <end position="203"/>
    </location>
</feature>